<gene>
    <name evidence="2" type="ORF">AYO28_14945</name>
</gene>
<feature type="signal peptide" evidence="1">
    <location>
        <begin position="1"/>
        <end position="22"/>
    </location>
</feature>
<comment type="caution">
    <text evidence="2">The sequence shown here is derived from an EMBL/GenBank/DDBJ whole genome shotgun (WGS) entry which is preliminary data.</text>
</comment>
<evidence type="ECO:0000313" key="2">
    <source>
        <dbReference type="EMBL" id="OAI93097.1"/>
    </source>
</evidence>
<dbReference type="RefSeq" id="WP_064302481.1">
    <property type="nucleotide sequence ID" value="NZ_LUCV01000013.1"/>
</dbReference>
<dbReference type="Proteomes" id="UP000077752">
    <property type="component" value="Unassembled WGS sequence"/>
</dbReference>
<proteinExistence type="predicted"/>
<dbReference type="AlphaFoldDB" id="A0A177SQ25"/>
<reference evidence="2 3" key="1">
    <citation type="submission" date="2016-03" db="EMBL/GenBank/DDBJ databases">
        <title>Draft Genome Assembly of Pseudomonas putida strain CBF10-2.</title>
        <authorList>
            <person name="Iyer R.S."/>
            <person name="Damania A."/>
        </authorList>
    </citation>
    <scope>NUCLEOTIDE SEQUENCE [LARGE SCALE GENOMIC DNA]</scope>
    <source>
        <strain evidence="2 3">CBF10-2</strain>
    </source>
</reference>
<evidence type="ECO:0000256" key="1">
    <source>
        <dbReference type="SAM" id="SignalP"/>
    </source>
</evidence>
<evidence type="ECO:0008006" key="4">
    <source>
        <dbReference type="Google" id="ProtNLM"/>
    </source>
</evidence>
<name>A0A177SQ25_PSEPU</name>
<dbReference type="EMBL" id="LUCV01000013">
    <property type="protein sequence ID" value="OAI93097.1"/>
    <property type="molecule type" value="Genomic_DNA"/>
</dbReference>
<feature type="chain" id="PRO_5008073803" description="Valyl-tRNA synthetase" evidence="1">
    <location>
        <begin position="23"/>
        <end position="112"/>
    </location>
</feature>
<keyword evidence="1" id="KW-0732">Signal</keyword>
<protein>
    <recommendedName>
        <fullName evidence="4">Valyl-tRNA synthetase</fullName>
    </recommendedName>
</protein>
<organism evidence="2 3">
    <name type="scientific">Pseudomonas putida</name>
    <name type="common">Arthrobacter siderocapsulatus</name>
    <dbReference type="NCBI Taxonomy" id="303"/>
    <lineage>
        <taxon>Bacteria</taxon>
        <taxon>Pseudomonadati</taxon>
        <taxon>Pseudomonadota</taxon>
        <taxon>Gammaproteobacteria</taxon>
        <taxon>Pseudomonadales</taxon>
        <taxon>Pseudomonadaceae</taxon>
        <taxon>Pseudomonas</taxon>
    </lineage>
</organism>
<evidence type="ECO:0000313" key="3">
    <source>
        <dbReference type="Proteomes" id="UP000077752"/>
    </source>
</evidence>
<sequence>MRFGYAGAVALVLMSVMTSAQARELNRKQIEMCRWGSEVARSAQHSKLSGTTLWRARENLKTRKYPERWMPRMALGITEQTYASRSRLQPASVKKTYYDGCIRHERNRIARR</sequence>
<accession>A0A177SQ25</accession>